<feature type="region of interest" description="Disordered" evidence="1">
    <location>
        <begin position="157"/>
        <end position="190"/>
    </location>
</feature>
<comment type="caution">
    <text evidence="2">The sequence shown here is derived from an EMBL/GenBank/DDBJ whole genome shotgun (WGS) entry which is preliminary data.</text>
</comment>
<feature type="compositionally biased region" description="Basic residues" evidence="1">
    <location>
        <begin position="173"/>
        <end position="186"/>
    </location>
</feature>
<evidence type="ECO:0000256" key="1">
    <source>
        <dbReference type="SAM" id="MobiDB-lite"/>
    </source>
</evidence>
<accession>A0A7J0EXR5</accession>
<organism evidence="2 3">
    <name type="scientific">Actinidia rufa</name>
    <dbReference type="NCBI Taxonomy" id="165716"/>
    <lineage>
        <taxon>Eukaryota</taxon>
        <taxon>Viridiplantae</taxon>
        <taxon>Streptophyta</taxon>
        <taxon>Embryophyta</taxon>
        <taxon>Tracheophyta</taxon>
        <taxon>Spermatophyta</taxon>
        <taxon>Magnoliopsida</taxon>
        <taxon>eudicotyledons</taxon>
        <taxon>Gunneridae</taxon>
        <taxon>Pentapetalae</taxon>
        <taxon>asterids</taxon>
        <taxon>Ericales</taxon>
        <taxon>Actinidiaceae</taxon>
        <taxon>Actinidia</taxon>
    </lineage>
</organism>
<dbReference type="OrthoDB" id="1749513at2759"/>
<proteinExistence type="predicted"/>
<dbReference type="AlphaFoldDB" id="A0A7J0EXR5"/>
<dbReference type="EMBL" id="BJWL01000007">
    <property type="protein sequence ID" value="GFY91232.1"/>
    <property type="molecule type" value="Genomic_DNA"/>
</dbReference>
<keyword evidence="3" id="KW-1185">Reference proteome</keyword>
<dbReference type="Proteomes" id="UP000585474">
    <property type="component" value="Unassembled WGS sequence"/>
</dbReference>
<sequence length="244" mass="28701">MLLDANYAPGKPRMKNEMNKKMIGHIRQCIGYEMFHHVWRNNERVPKKRPHKEVRRRGLKKEVMEVKKRGREEVKEEILADDGRGQNPERQRGVLYTCSMRGTCMNGEQHDEELLAKGTVRFRMADGRSIKVTGVRHVSLRCKIRSDEALKIRGAVVRHRPSGTSEKNGQRKQPLHRGTQSRRRDTRRMYLKDPEWYKSVRRCFEKSAEVWPDTRRCNQCRMSMEKLRGERQSRCTATGATSPK</sequence>
<protein>
    <submittedName>
        <fullName evidence="2">Uncharacterized protein</fullName>
    </submittedName>
</protein>
<gene>
    <name evidence="2" type="ORF">Acr_07g0014280</name>
</gene>
<evidence type="ECO:0000313" key="3">
    <source>
        <dbReference type="Proteomes" id="UP000585474"/>
    </source>
</evidence>
<name>A0A7J0EXR5_9ERIC</name>
<reference evidence="2 3" key="1">
    <citation type="submission" date="2019-07" db="EMBL/GenBank/DDBJ databases">
        <title>De Novo Assembly of kiwifruit Actinidia rufa.</title>
        <authorList>
            <person name="Sugita-Konishi S."/>
            <person name="Sato K."/>
            <person name="Mori E."/>
            <person name="Abe Y."/>
            <person name="Kisaki G."/>
            <person name="Hamano K."/>
            <person name="Suezawa K."/>
            <person name="Otani M."/>
            <person name="Fukuda T."/>
            <person name="Manabe T."/>
            <person name="Gomi K."/>
            <person name="Tabuchi M."/>
            <person name="Akimitsu K."/>
            <person name="Kataoka I."/>
        </authorList>
    </citation>
    <scope>NUCLEOTIDE SEQUENCE [LARGE SCALE GENOMIC DNA]</scope>
    <source>
        <strain evidence="3">cv. Fuchu</strain>
    </source>
</reference>
<evidence type="ECO:0000313" key="2">
    <source>
        <dbReference type="EMBL" id="GFY91232.1"/>
    </source>
</evidence>